<comment type="caution">
    <text evidence="1">The sequence shown here is derived from an EMBL/GenBank/DDBJ whole genome shotgun (WGS) entry which is preliminary data.</text>
</comment>
<dbReference type="EMBL" id="MLCN01000040">
    <property type="protein sequence ID" value="ONG37943.1"/>
    <property type="molecule type" value="Genomic_DNA"/>
</dbReference>
<protein>
    <submittedName>
        <fullName evidence="1">Uncharacterized protein</fullName>
    </submittedName>
</protein>
<dbReference type="AlphaFoldDB" id="A0A1S8CSV8"/>
<accession>A0A1S8CSV8</accession>
<proteinExistence type="predicted"/>
<evidence type="ECO:0000313" key="1">
    <source>
        <dbReference type="EMBL" id="ONG37943.1"/>
    </source>
</evidence>
<reference evidence="1 2" key="1">
    <citation type="submission" date="2016-10" db="EMBL/GenBank/DDBJ databases">
        <title>Draft Genome sequence of Alkanindiges sp. strain H1.</title>
        <authorList>
            <person name="Subhash Y."/>
            <person name="Lee S."/>
        </authorList>
    </citation>
    <scope>NUCLEOTIDE SEQUENCE [LARGE SCALE GENOMIC DNA]</scope>
    <source>
        <strain evidence="1 2">H1</strain>
    </source>
</reference>
<name>A0A1S8CSV8_9GAMM</name>
<sequence>MTIITKNALSVKAQQLKQQFIATRPKLNMLRTEQRLNTIVKLGIPNLFNGEIRYYTLAEAVVQLSLYQELGVRINEIPKDRDCSQKQPAGMAMAQLASPDVDKDQALQTLKNAMEAVFKLFSSDANGLWYRPFIKADRSYMHTEALRSSVHLFFNIKAENEDQVIRVDIESINRPTRTLNYKLWDMSPEQIYQDMVHTVNELNMAQGDKSSPVHEALQKRPQKAAVKHEYLVIHKSSGIDWNWGKTMYEFAQFVIQQSC</sequence>
<dbReference type="RefSeq" id="WP_076879106.1">
    <property type="nucleotide sequence ID" value="NZ_MLCN01000040.1"/>
</dbReference>
<keyword evidence="2" id="KW-1185">Reference proteome</keyword>
<dbReference type="Proteomes" id="UP000192132">
    <property type="component" value="Unassembled WGS sequence"/>
</dbReference>
<gene>
    <name evidence="1" type="ORF">BKE30_13405</name>
</gene>
<organism evidence="1 2">
    <name type="scientific">Alkanindiges hydrocarboniclasticus</name>
    <dbReference type="NCBI Taxonomy" id="1907941"/>
    <lineage>
        <taxon>Bacteria</taxon>
        <taxon>Pseudomonadati</taxon>
        <taxon>Pseudomonadota</taxon>
        <taxon>Gammaproteobacteria</taxon>
        <taxon>Moraxellales</taxon>
        <taxon>Moraxellaceae</taxon>
        <taxon>Alkanindiges</taxon>
    </lineage>
</organism>
<evidence type="ECO:0000313" key="2">
    <source>
        <dbReference type="Proteomes" id="UP000192132"/>
    </source>
</evidence>